<dbReference type="RefSeq" id="WP_149474686.1">
    <property type="nucleotide sequence ID" value="NZ_JAGGMB010000002.1"/>
</dbReference>
<dbReference type="GO" id="GO:0012505">
    <property type="term" value="C:endomembrane system"/>
    <property type="evidence" value="ECO:0007669"/>
    <property type="project" value="TreeGrafter"/>
</dbReference>
<dbReference type="PANTHER" id="PTHR43372:SF4">
    <property type="entry name" value="FATTY-ACID AMIDE HYDROLASE 2"/>
    <property type="match status" value="1"/>
</dbReference>
<evidence type="ECO:0000313" key="3">
    <source>
        <dbReference type="Proteomes" id="UP001138793"/>
    </source>
</evidence>
<sequence>MNDSQLVAMDATSIASAIQNKQVTCKAAVSAYIAHILNVNPNINAMVEDRFDAAIYEANELDQMLARGEVKGPLHGVPISVKESLHVAEMKTTGGLEHRQDLISRVDAEVVGRLKKAGAIILGKTNTPALCFCQETENKLYGRTNNPWDTNRTAGGSSGGEGALLAVGGAAAGIGSDIGGSIRFPAHFNGIVGFKPGMFTISNDGHFPAVIHALQARMLTIGPMGKSVQDMRLFYQILSGISLDPKPLNRFRIEVLPSTIDYPLSEKTKLILNQVELFLEKTFSTKQSIPPYFRDSALIWQEIMSMEGSKLIEQEAYNNDRSSVYTSFFKEKLTQRTKVHPYLSWAIMGAKMFRPSRKRIREVESIIEQGDELLKTYLKNRLLIFPVYHSGALRHGQVFKEIFSIRKTFLQYMPYAAYANVWGLPALTIPVGTDENNMPISIQIMSSTGNEDAIFRLGRLIEKKFRGYVLYTTETAQQSFM</sequence>
<dbReference type="Gene3D" id="3.90.1300.10">
    <property type="entry name" value="Amidase signature (AS) domain"/>
    <property type="match status" value="1"/>
</dbReference>
<dbReference type="OrthoDB" id="9811471at2"/>
<dbReference type="Proteomes" id="UP001138793">
    <property type="component" value="Unassembled WGS sequence"/>
</dbReference>
<dbReference type="SUPFAM" id="SSF75304">
    <property type="entry name" value="Amidase signature (AS) enzymes"/>
    <property type="match status" value="1"/>
</dbReference>
<organism evidence="2 3">
    <name type="scientific">Oceanobacillus polygoni</name>
    <dbReference type="NCBI Taxonomy" id="1235259"/>
    <lineage>
        <taxon>Bacteria</taxon>
        <taxon>Bacillati</taxon>
        <taxon>Bacillota</taxon>
        <taxon>Bacilli</taxon>
        <taxon>Bacillales</taxon>
        <taxon>Bacillaceae</taxon>
        <taxon>Oceanobacillus</taxon>
    </lineage>
</organism>
<dbReference type="Pfam" id="PF01425">
    <property type="entry name" value="Amidase"/>
    <property type="match status" value="1"/>
</dbReference>
<dbReference type="InterPro" id="IPR036928">
    <property type="entry name" value="AS_sf"/>
</dbReference>
<reference evidence="2" key="1">
    <citation type="submission" date="2021-03" db="EMBL/GenBank/DDBJ databases">
        <title>Genomic Encyclopedia of Type Strains, Phase IV (KMG-IV): sequencing the most valuable type-strain genomes for metagenomic binning, comparative biology and taxonomic classification.</title>
        <authorList>
            <person name="Goeker M."/>
        </authorList>
    </citation>
    <scope>NUCLEOTIDE SEQUENCE</scope>
    <source>
        <strain evidence="2">DSM 107338</strain>
    </source>
</reference>
<keyword evidence="3" id="KW-1185">Reference proteome</keyword>
<accession>A0A9X0YR92</accession>
<gene>
    <name evidence="2" type="ORF">J2Z64_000689</name>
</gene>
<evidence type="ECO:0000259" key="1">
    <source>
        <dbReference type="Pfam" id="PF01425"/>
    </source>
</evidence>
<proteinExistence type="predicted"/>
<dbReference type="InterPro" id="IPR020556">
    <property type="entry name" value="Amidase_CS"/>
</dbReference>
<evidence type="ECO:0000313" key="2">
    <source>
        <dbReference type="EMBL" id="MBP2076477.1"/>
    </source>
</evidence>
<dbReference type="PANTHER" id="PTHR43372">
    <property type="entry name" value="FATTY-ACID AMIDE HYDROLASE"/>
    <property type="match status" value="1"/>
</dbReference>
<dbReference type="InterPro" id="IPR023631">
    <property type="entry name" value="Amidase_dom"/>
</dbReference>
<dbReference type="EMBL" id="JAGGMB010000002">
    <property type="protein sequence ID" value="MBP2076477.1"/>
    <property type="molecule type" value="Genomic_DNA"/>
</dbReference>
<protein>
    <submittedName>
        <fullName evidence="2">Asp-tRNA(Asn)/Glu-tRNA(Gln) amidotransferase A subunit family amidase</fullName>
    </submittedName>
</protein>
<name>A0A9X0YR92_9BACI</name>
<dbReference type="InterPro" id="IPR052739">
    <property type="entry name" value="FAAH2"/>
</dbReference>
<comment type="caution">
    <text evidence="2">The sequence shown here is derived from an EMBL/GenBank/DDBJ whole genome shotgun (WGS) entry which is preliminary data.</text>
</comment>
<feature type="domain" description="Amidase" evidence="1">
    <location>
        <begin position="28"/>
        <end position="454"/>
    </location>
</feature>
<dbReference type="PROSITE" id="PS00571">
    <property type="entry name" value="AMIDASES"/>
    <property type="match status" value="1"/>
</dbReference>
<dbReference type="AlphaFoldDB" id="A0A9X0YR92"/>